<sequence length="343" mass="39059">MPLRQSFHHITRAGRWVFSKPKNEVCSRNFSNSIPVLNSALRRSSLFDAEKEKQRQAVGRIEKIEVDVVSDFGNELLIMNKDLSTPYDCTKHISKFVGQTAVVALVDSNQPWDMHRPLSEACSLQFLKTTDKNPWIPNNVFWRSCSFMLGAVVTEAFRDDISVILHSFPSPNIQSGSFVLDAYIGLESWIPAPEELRQLSKEMIKLSERELPFERLSVTQEVAEEMFSDNPYKINHISKIFGNHNEVVIYRVGNHVDISRGPMMSHTGLIGRCTIASTHYLKEDQLYRFQGVALPKGHKLNHYAYGILEKRAMLLNSHMIPSEASLSYEPTPEYATEAKEVSN</sequence>
<dbReference type="OrthoDB" id="5870821at2759"/>
<evidence type="ECO:0000259" key="2">
    <source>
        <dbReference type="Pfam" id="PF02824"/>
    </source>
</evidence>
<dbReference type="GO" id="GO:0000166">
    <property type="term" value="F:nucleotide binding"/>
    <property type="evidence" value="ECO:0007669"/>
    <property type="project" value="InterPro"/>
</dbReference>
<dbReference type="InterPro" id="IPR018163">
    <property type="entry name" value="Thr/Ala-tRNA-synth_IIc_edit"/>
</dbReference>
<proteinExistence type="predicted"/>
<dbReference type="RefSeq" id="XP_026282382.1">
    <property type="nucleotide sequence ID" value="XM_026426597.2"/>
</dbReference>
<dbReference type="GO" id="GO:0006435">
    <property type="term" value="P:threonyl-tRNA aminoacylation"/>
    <property type="evidence" value="ECO:0007669"/>
    <property type="project" value="TreeGrafter"/>
</dbReference>
<accession>A0A6J1SN84</accession>
<dbReference type="Gene3D" id="3.10.20.30">
    <property type="match status" value="1"/>
</dbReference>
<keyword evidence="1" id="KW-0648">Protein biosynthesis</keyword>
<dbReference type="PANTHER" id="PTHR11451:SF44">
    <property type="entry name" value="THREONINE--TRNA LIGASE, CHLOROPLASTIC_MITOCHONDRIAL 2"/>
    <property type="match status" value="1"/>
</dbReference>
<dbReference type="Gene3D" id="3.30.980.10">
    <property type="entry name" value="Threonyl-trna Synthetase, Chain A, domain 2"/>
    <property type="match status" value="1"/>
</dbReference>
<dbReference type="GeneID" id="113209191"/>
<dbReference type="GO" id="GO:0005840">
    <property type="term" value="C:ribosome"/>
    <property type="evidence" value="ECO:0007669"/>
    <property type="project" value="UniProtKB-KW"/>
</dbReference>
<dbReference type="Proteomes" id="UP000504606">
    <property type="component" value="Unplaced"/>
</dbReference>
<dbReference type="PANTHER" id="PTHR11451">
    <property type="entry name" value="THREONINE-TRNA LIGASE"/>
    <property type="match status" value="1"/>
</dbReference>
<name>A0A6J1SN84_FRAOC</name>
<evidence type="ECO:0000313" key="4">
    <source>
        <dbReference type="RefSeq" id="XP_026282382.1"/>
    </source>
</evidence>
<protein>
    <submittedName>
        <fullName evidence="4">39S ribosomal protein L39, mitochondrial</fullName>
    </submittedName>
</protein>
<dbReference type="GO" id="GO:0005739">
    <property type="term" value="C:mitochondrion"/>
    <property type="evidence" value="ECO:0007669"/>
    <property type="project" value="TreeGrafter"/>
</dbReference>
<dbReference type="InterPro" id="IPR012675">
    <property type="entry name" value="Beta-grasp_dom_sf"/>
</dbReference>
<dbReference type="AlphaFoldDB" id="A0A6J1SN84"/>
<dbReference type="Pfam" id="PF02824">
    <property type="entry name" value="TGS"/>
    <property type="match status" value="1"/>
</dbReference>
<keyword evidence="3" id="KW-1185">Reference proteome</keyword>
<keyword evidence="4" id="KW-0687">Ribonucleoprotein</keyword>
<dbReference type="CDD" id="cd01667">
    <property type="entry name" value="TGS_ThrRS"/>
    <property type="match status" value="1"/>
</dbReference>
<dbReference type="GO" id="GO:0004829">
    <property type="term" value="F:threonine-tRNA ligase activity"/>
    <property type="evidence" value="ECO:0007669"/>
    <property type="project" value="TreeGrafter"/>
</dbReference>
<dbReference type="KEGG" id="foc:113209191"/>
<evidence type="ECO:0000313" key="3">
    <source>
        <dbReference type="Proteomes" id="UP000504606"/>
    </source>
</evidence>
<organism evidence="3 4">
    <name type="scientific">Frankliniella occidentalis</name>
    <name type="common">Western flower thrips</name>
    <name type="synonym">Euthrips occidentalis</name>
    <dbReference type="NCBI Taxonomy" id="133901"/>
    <lineage>
        <taxon>Eukaryota</taxon>
        <taxon>Metazoa</taxon>
        <taxon>Ecdysozoa</taxon>
        <taxon>Arthropoda</taxon>
        <taxon>Hexapoda</taxon>
        <taxon>Insecta</taxon>
        <taxon>Pterygota</taxon>
        <taxon>Neoptera</taxon>
        <taxon>Paraneoptera</taxon>
        <taxon>Thysanoptera</taxon>
        <taxon>Terebrantia</taxon>
        <taxon>Thripoidea</taxon>
        <taxon>Thripidae</taxon>
        <taxon>Frankliniella</taxon>
    </lineage>
</organism>
<keyword evidence="4" id="KW-0689">Ribosomal protein</keyword>
<dbReference type="CTD" id="54148"/>
<feature type="domain" description="TGS" evidence="2">
    <location>
        <begin position="84"/>
        <end position="128"/>
    </location>
</feature>
<dbReference type="SUPFAM" id="SSF55186">
    <property type="entry name" value="ThrRS/AlaRS common domain"/>
    <property type="match status" value="1"/>
</dbReference>
<reference evidence="4" key="1">
    <citation type="submission" date="2025-08" db="UniProtKB">
        <authorList>
            <consortium name="RefSeq"/>
        </authorList>
    </citation>
    <scope>IDENTIFICATION</scope>
    <source>
        <tissue evidence="4">Whole organism</tissue>
    </source>
</reference>
<gene>
    <name evidence="4" type="primary">LOC113209191</name>
</gene>
<dbReference type="InterPro" id="IPR004095">
    <property type="entry name" value="TGS"/>
</dbReference>
<evidence type="ECO:0000256" key="1">
    <source>
        <dbReference type="ARBA" id="ARBA00022917"/>
    </source>
</evidence>